<dbReference type="EMBL" id="CAJOAY010000386">
    <property type="protein sequence ID" value="CAF3651265.1"/>
    <property type="molecule type" value="Genomic_DNA"/>
</dbReference>
<gene>
    <name evidence="3" type="ORF">OKA104_LOCUS9212</name>
    <name evidence="2" type="ORF">VCS650_LOCUS8165</name>
</gene>
<evidence type="ECO:0000313" key="2">
    <source>
        <dbReference type="EMBL" id="CAF0879506.1"/>
    </source>
</evidence>
<evidence type="ECO:0000313" key="4">
    <source>
        <dbReference type="Proteomes" id="UP000663891"/>
    </source>
</evidence>
<accession>A0A813Y7S2</accession>
<evidence type="ECO:0000313" key="3">
    <source>
        <dbReference type="EMBL" id="CAF3651265.1"/>
    </source>
</evidence>
<sequence length="198" mass="23198">MYKSNLFLSILLILISKISSEEHELIYNEHIVYYDECRITVSPRSYLQPIHAFAQIQQPCNGTLLWTYPNLHLTLTIANLENDPFTICFEKKSIDDNHVRSIKHIDTKTNATSNMRELRVNSGMLLCSTSEGNRLSTIIEAQPFYAGVHLRYSMFNERHPWTNGPYPGWERSEKYLYGPQEQAPIKQKKVRRNRKKLH</sequence>
<dbReference type="EMBL" id="CAJNON010000054">
    <property type="protein sequence ID" value="CAF0879506.1"/>
    <property type="molecule type" value="Genomic_DNA"/>
</dbReference>
<dbReference type="Proteomes" id="UP000663881">
    <property type="component" value="Unassembled WGS sequence"/>
</dbReference>
<dbReference type="AlphaFoldDB" id="A0A813Y7S2"/>
<feature type="signal peptide" evidence="1">
    <location>
        <begin position="1"/>
        <end position="20"/>
    </location>
</feature>
<dbReference type="Proteomes" id="UP000663891">
    <property type="component" value="Unassembled WGS sequence"/>
</dbReference>
<dbReference type="OrthoDB" id="10001215at2759"/>
<evidence type="ECO:0000256" key="1">
    <source>
        <dbReference type="SAM" id="SignalP"/>
    </source>
</evidence>
<protein>
    <submittedName>
        <fullName evidence="2">Uncharacterized protein</fullName>
    </submittedName>
</protein>
<reference evidence="2" key="1">
    <citation type="submission" date="2021-02" db="EMBL/GenBank/DDBJ databases">
        <authorList>
            <person name="Nowell W R."/>
        </authorList>
    </citation>
    <scope>NUCLEOTIDE SEQUENCE</scope>
</reference>
<feature type="chain" id="PRO_5035683419" evidence="1">
    <location>
        <begin position="21"/>
        <end position="198"/>
    </location>
</feature>
<name>A0A813Y7S2_9BILA</name>
<keyword evidence="1" id="KW-0732">Signal</keyword>
<proteinExistence type="predicted"/>
<organism evidence="2 4">
    <name type="scientific">Adineta steineri</name>
    <dbReference type="NCBI Taxonomy" id="433720"/>
    <lineage>
        <taxon>Eukaryota</taxon>
        <taxon>Metazoa</taxon>
        <taxon>Spiralia</taxon>
        <taxon>Gnathifera</taxon>
        <taxon>Rotifera</taxon>
        <taxon>Eurotatoria</taxon>
        <taxon>Bdelloidea</taxon>
        <taxon>Adinetida</taxon>
        <taxon>Adinetidae</taxon>
        <taxon>Adineta</taxon>
    </lineage>
</organism>
<comment type="caution">
    <text evidence="2">The sequence shown here is derived from an EMBL/GenBank/DDBJ whole genome shotgun (WGS) entry which is preliminary data.</text>
</comment>